<proteinExistence type="predicted"/>
<dbReference type="RefSeq" id="WP_078763476.1">
    <property type="nucleotide sequence ID" value="NZ_FUWS01000012.1"/>
</dbReference>
<name>A0A1T4SZQ5_9ACTN</name>
<dbReference type="OrthoDB" id="4183615at2"/>
<keyword evidence="4" id="KW-1185">Reference proteome</keyword>
<evidence type="ECO:0000256" key="2">
    <source>
        <dbReference type="SAM" id="SignalP"/>
    </source>
</evidence>
<evidence type="ECO:0000256" key="1">
    <source>
        <dbReference type="SAM" id="Phobius"/>
    </source>
</evidence>
<keyword evidence="1" id="KW-0812">Transmembrane</keyword>
<reference evidence="3 4" key="1">
    <citation type="submission" date="2017-02" db="EMBL/GenBank/DDBJ databases">
        <authorList>
            <person name="Peterson S.W."/>
        </authorList>
    </citation>
    <scope>NUCLEOTIDE SEQUENCE [LARGE SCALE GENOMIC DNA]</scope>
    <source>
        <strain evidence="3 4">DSM 45154</strain>
    </source>
</reference>
<organism evidence="3 4">
    <name type="scientific">Marinactinospora thermotolerans DSM 45154</name>
    <dbReference type="NCBI Taxonomy" id="1122192"/>
    <lineage>
        <taxon>Bacteria</taxon>
        <taxon>Bacillati</taxon>
        <taxon>Actinomycetota</taxon>
        <taxon>Actinomycetes</taxon>
        <taxon>Streptosporangiales</taxon>
        <taxon>Nocardiopsidaceae</taxon>
        <taxon>Marinactinospora</taxon>
    </lineage>
</organism>
<protein>
    <submittedName>
        <fullName evidence="3">Uncharacterized protein</fullName>
    </submittedName>
</protein>
<feature type="signal peptide" evidence="2">
    <location>
        <begin position="1"/>
        <end position="37"/>
    </location>
</feature>
<evidence type="ECO:0000313" key="4">
    <source>
        <dbReference type="Proteomes" id="UP000190637"/>
    </source>
</evidence>
<dbReference type="AlphaFoldDB" id="A0A1T4SZQ5"/>
<feature type="transmembrane region" description="Helical" evidence="1">
    <location>
        <begin position="443"/>
        <end position="467"/>
    </location>
</feature>
<gene>
    <name evidence="3" type="ORF">SAMN02745673_04253</name>
</gene>
<keyword evidence="1" id="KW-1133">Transmembrane helix</keyword>
<dbReference type="Proteomes" id="UP000190637">
    <property type="component" value="Unassembled WGS sequence"/>
</dbReference>
<feature type="chain" id="PRO_5013295597" evidence="2">
    <location>
        <begin position="38"/>
        <end position="577"/>
    </location>
</feature>
<keyword evidence="1" id="KW-0472">Membrane</keyword>
<keyword evidence="2" id="KW-0732">Signal</keyword>
<sequence>MSRSRGPARSVRRLSAVLTAAVVAFGASAVWASAAHADDTLDRAARALRDGGGLWVEDGAEGLDPQSREMIDARLAGAHGPVRVALTASGDPSETVRALAEEIGEPGVYVALTEERGITGDTTLHVSWENVDTGVDDGALEEHLSYGPGGIEGQLMSLPELLGDDLLGEVGDAARTQTVYVHPAVRAGLPGFDADAVTGLYADVPGVRIAVLPTSVREEEELAEALLAPLGDDGVALLAFWEHGRFTLVPAAGPEATDPADLASALFSAGTGPDELAATLTEFAPMVEGDVVAAARAGLREGHLYVHPLLVDDLAEEERRRLDSELAGLASPVRIAVLPARAVEFEVRREEGSVDDGLARRVAGEGDDPVVLLTVDGRGRVWDRLTHGEPPGGVGEDGIFSLSTAVEVGYTPDSLDASLTELVGLLGEQEPAPPAGGGEGPGWPVLAVIAGGLLSPLLVLSTVLVLVNSRAAARRRREEADDAEIMARLRAEEAERVEAIRAENDRLITDLGEGLAGAASPVVDPASVFEEHLRGYEELKRDNRDAHDIDAIVAVRDRARAALAGLAEWDRRQEEGA</sequence>
<dbReference type="EMBL" id="FUWS01000012">
    <property type="protein sequence ID" value="SKA33700.1"/>
    <property type="molecule type" value="Genomic_DNA"/>
</dbReference>
<accession>A0A1T4SZQ5</accession>
<evidence type="ECO:0000313" key="3">
    <source>
        <dbReference type="EMBL" id="SKA33700.1"/>
    </source>
</evidence>